<accession>A0A9W4UJR2</accession>
<evidence type="ECO:0000256" key="1">
    <source>
        <dbReference type="PROSITE-ProRule" id="PRU00175"/>
    </source>
</evidence>
<sequence length="213" mass="24851">MASTNMMDGAVYTANARQATVEEREQNECFCKESHDDTHVAIVTSCKHVFGRDCLLIWCESIATETKTCPMCRAVLYEEGMLCTELERWRAIGAVSTQVSTLRSAQQDLSQQVLVHESIQRELNNPDISEQGMQKIRELIRSMDDEHTDDEHAEIDDTDLPTLVMERGKALEAVRQRFDRWQFYFSFMEQTIHDQYLTRRRANQICNEFRRMN</sequence>
<dbReference type="GO" id="GO:0008270">
    <property type="term" value="F:zinc ion binding"/>
    <property type="evidence" value="ECO:0007669"/>
    <property type="project" value="UniProtKB-KW"/>
</dbReference>
<protein>
    <recommendedName>
        <fullName evidence="2">RING-type domain-containing protein</fullName>
    </recommendedName>
</protein>
<dbReference type="Gene3D" id="3.30.40.10">
    <property type="entry name" value="Zinc/RING finger domain, C3HC4 (zinc finger)"/>
    <property type="match status" value="1"/>
</dbReference>
<dbReference type="EMBL" id="CAOQHR010000006">
    <property type="protein sequence ID" value="CAI6336282.1"/>
    <property type="molecule type" value="Genomic_DNA"/>
</dbReference>
<gene>
    <name evidence="3" type="ORF">PDIGIT_LOCUS9376</name>
</gene>
<dbReference type="InterPro" id="IPR013083">
    <property type="entry name" value="Znf_RING/FYVE/PHD"/>
</dbReference>
<evidence type="ECO:0000313" key="4">
    <source>
        <dbReference type="Proteomes" id="UP001152607"/>
    </source>
</evidence>
<dbReference type="SUPFAM" id="SSF57850">
    <property type="entry name" value="RING/U-box"/>
    <property type="match status" value="1"/>
</dbReference>
<proteinExistence type="predicted"/>
<dbReference type="AlphaFoldDB" id="A0A9W4UJR2"/>
<reference evidence="3" key="1">
    <citation type="submission" date="2023-01" db="EMBL/GenBank/DDBJ databases">
        <authorList>
            <person name="Van Ghelder C."/>
            <person name="Rancurel C."/>
        </authorList>
    </citation>
    <scope>NUCLEOTIDE SEQUENCE</scope>
    <source>
        <strain evidence="3">CNCM I-4278</strain>
    </source>
</reference>
<evidence type="ECO:0000259" key="2">
    <source>
        <dbReference type="PROSITE" id="PS50089"/>
    </source>
</evidence>
<name>A0A9W4UJR2_9PLEO</name>
<keyword evidence="4" id="KW-1185">Reference proteome</keyword>
<keyword evidence="1" id="KW-0863">Zinc-finger</keyword>
<dbReference type="OrthoDB" id="3751080at2759"/>
<organism evidence="3 4">
    <name type="scientific">Periconia digitata</name>
    <dbReference type="NCBI Taxonomy" id="1303443"/>
    <lineage>
        <taxon>Eukaryota</taxon>
        <taxon>Fungi</taxon>
        <taxon>Dikarya</taxon>
        <taxon>Ascomycota</taxon>
        <taxon>Pezizomycotina</taxon>
        <taxon>Dothideomycetes</taxon>
        <taxon>Pleosporomycetidae</taxon>
        <taxon>Pleosporales</taxon>
        <taxon>Massarineae</taxon>
        <taxon>Periconiaceae</taxon>
        <taxon>Periconia</taxon>
    </lineage>
</organism>
<feature type="domain" description="RING-type" evidence="2">
    <location>
        <begin position="31"/>
        <end position="73"/>
    </location>
</feature>
<evidence type="ECO:0000313" key="3">
    <source>
        <dbReference type="EMBL" id="CAI6336282.1"/>
    </source>
</evidence>
<dbReference type="InterPro" id="IPR001841">
    <property type="entry name" value="Znf_RING"/>
</dbReference>
<comment type="caution">
    <text evidence="3">The sequence shown here is derived from an EMBL/GenBank/DDBJ whole genome shotgun (WGS) entry which is preliminary data.</text>
</comment>
<dbReference type="Proteomes" id="UP001152607">
    <property type="component" value="Unassembled WGS sequence"/>
</dbReference>
<keyword evidence="1" id="KW-0479">Metal-binding</keyword>
<keyword evidence="1" id="KW-0862">Zinc</keyword>
<dbReference type="PROSITE" id="PS50089">
    <property type="entry name" value="ZF_RING_2"/>
    <property type="match status" value="1"/>
</dbReference>